<accession>A0A2H3H7I5</accession>
<keyword evidence="2" id="KW-0812">Transmembrane</keyword>
<reference evidence="4" key="1">
    <citation type="submission" date="2019-04" db="EMBL/GenBank/DDBJ databases">
        <authorList>
            <person name="Melise S."/>
            <person name="Noan J."/>
            <person name="Okalmin O."/>
        </authorList>
    </citation>
    <scope>NUCLEOTIDE SEQUENCE</scope>
    <source>
        <strain evidence="4">FN9</strain>
    </source>
</reference>
<feature type="compositionally biased region" description="Polar residues" evidence="1">
    <location>
        <begin position="26"/>
        <end position="39"/>
    </location>
</feature>
<organism evidence="3 5">
    <name type="scientific">Gibberella zeae</name>
    <name type="common">Wheat head blight fungus</name>
    <name type="synonym">Fusarium graminearum</name>
    <dbReference type="NCBI Taxonomy" id="5518"/>
    <lineage>
        <taxon>Eukaryota</taxon>
        <taxon>Fungi</taxon>
        <taxon>Dikarya</taxon>
        <taxon>Ascomycota</taxon>
        <taxon>Pezizomycotina</taxon>
        <taxon>Sordariomycetes</taxon>
        <taxon>Hypocreomycetidae</taxon>
        <taxon>Hypocreales</taxon>
        <taxon>Nectriaceae</taxon>
        <taxon>Fusarium</taxon>
    </lineage>
</organism>
<reference evidence="3" key="2">
    <citation type="submission" date="2021-03" db="EMBL/GenBank/DDBJ databases">
        <authorList>
            <person name="Alouane T."/>
            <person name="Langin T."/>
            <person name="Bonhomme L."/>
        </authorList>
    </citation>
    <scope>NUCLEOTIDE SEQUENCE</scope>
    <source>
        <strain evidence="3">MDC_Fg202</strain>
    </source>
</reference>
<keyword evidence="2" id="KW-1133">Transmembrane helix</keyword>
<dbReference type="OrthoDB" id="4899684at2759"/>
<evidence type="ECO:0000313" key="3">
    <source>
        <dbReference type="EMBL" id="CAG2000972.1"/>
    </source>
</evidence>
<proteinExistence type="predicted"/>
<sequence length="193" mass="20481">MASLHPPNGNHPSESIPDAAYPNDSPFRSDNNSPQTMVSPLTIPPPSASGSASTPSSQPPVFGASVPAYSSPVTPSPSWSPEIPSSPPPPYDPTRPPPIYYSPLEPPSSLSSPPPQYPPSTPWPYQQAGSFNGSIHGAPHKMGPVAAARARRRRKMQLIALALCAVIMIIFALIMGVLMGIVRLQWKGDDDDD</sequence>
<dbReference type="EMBL" id="CAJPIJ010000167">
    <property type="protein sequence ID" value="CAG2000972.1"/>
    <property type="molecule type" value="Genomic_DNA"/>
</dbReference>
<feature type="compositionally biased region" description="Low complexity" evidence="1">
    <location>
        <begin position="70"/>
        <end position="83"/>
    </location>
</feature>
<dbReference type="Proteomes" id="UP000746612">
    <property type="component" value="Unassembled WGS sequence"/>
</dbReference>
<evidence type="ECO:0000313" key="5">
    <source>
        <dbReference type="Proteomes" id="UP000746612"/>
    </source>
</evidence>
<feature type="region of interest" description="Disordered" evidence="1">
    <location>
        <begin position="1"/>
        <end position="126"/>
    </location>
</feature>
<evidence type="ECO:0000256" key="2">
    <source>
        <dbReference type="SAM" id="Phobius"/>
    </source>
</evidence>
<evidence type="ECO:0000313" key="4">
    <source>
        <dbReference type="EMBL" id="VIO57502.1"/>
    </source>
</evidence>
<dbReference type="AlphaFoldDB" id="A0A2H3H7I5"/>
<dbReference type="OMA" id="AYPNDSP"/>
<feature type="transmembrane region" description="Helical" evidence="2">
    <location>
        <begin position="158"/>
        <end position="182"/>
    </location>
</feature>
<gene>
    <name evidence="4" type="ORF">FUG_LOCUS251792</name>
    <name evidence="3" type="ORF">MDCFG202_LOCUS464352</name>
</gene>
<name>A0A2H3H7I5_GIBZA</name>
<feature type="compositionally biased region" description="Pro residues" evidence="1">
    <location>
        <begin position="84"/>
        <end position="122"/>
    </location>
</feature>
<evidence type="ECO:0000256" key="1">
    <source>
        <dbReference type="SAM" id="MobiDB-lite"/>
    </source>
</evidence>
<keyword evidence="2" id="KW-0472">Membrane</keyword>
<dbReference type="EMBL" id="CAAKMV010000129">
    <property type="protein sequence ID" value="VIO57502.1"/>
    <property type="molecule type" value="Genomic_DNA"/>
</dbReference>
<protein>
    <submittedName>
        <fullName evidence="3">Uncharacterized protein</fullName>
    </submittedName>
</protein>
<feature type="compositionally biased region" description="Low complexity" evidence="1">
    <location>
        <begin position="48"/>
        <end position="60"/>
    </location>
</feature>